<dbReference type="PANTHER" id="PTHR34218:SF3">
    <property type="entry name" value="ACYL-HOMOSERINE LACTONE ACYLASE PVDQ"/>
    <property type="match status" value="1"/>
</dbReference>
<dbReference type="EC" id="3.5.1.11" evidence="5"/>
<dbReference type="CDD" id="cd03747">
    <property type="entry name" value="Ntn_PGA_like"/>
    <property type="match status" value="1"/>
</dbReference>
<protein>
    <submittedName>
        <fullName evidence="5">Penicillin G amidase</fullName>
        <ecNumber evidence="5">3.5.1.11</ecNumber>
    </submittedName>
</protein>
<dbReference type="InterPro" id="IPR023343">
    <property type="entry name" value="Penicillin_amidase_dom1"/>
</dbReference>
<keyword evidence="2" id="KW-0732">Signal</keyword>
<organism evidence="5 6">
    <name type="scientific">Tenacibaculum vairaonense</name>
    <dbReference type="NCBI Taxonomy" id="3137860"/>
    <lineage>
        <taxon>Bacteria</taxon>
        <taxon>Pseudomonadati</taxon>
        <taxon>Bacteroidota</taxon>
        <taxon>Flavobacteriia</taxon>
        <taxon>Flavobacteriales</taxon>
        <taxon>Flavobacteriaceae</taxon>
        <taxon>Tenacibaculum</taxon>
    </lineage>
</organism>
<accession>A0ABP1FCF9</accession>
<name>A0ABP1FCF9_9FLAO</name>
<reference evidence="5 6" key="1">
    <citation type="submission" date="2024-05" db="EMBL/GenBank/DDBJ databases">
        <authorList>
            <person name="Duchaud E."/>
        </authorList>
    </citation>
    <scope>NUCLEOTIDE SEQUENCE [LARGE SCALE GENOMIC DNA]</scope>
    <source>
        <strain evidence="5">Ena-SAMPLE-TAB-13-05-2024-13:56:06:370-140305</strain>
    </source>
</reference>
<proteinExistence type="inferred from homology"/>
<dbReference type="Gene3D" id="1.10.439.10">
    <property type="entry name" value="Penicillin Amidohydrolase, domain 1"/>
    <property type="match status" value="1"/>
</dbReference>
<dbReference type="Gene3D" id="2.30.120.10">
    <property type="match status" value="1"/>
</dbReference>
<dbReference type="Gene3D" id="1.10.1400.10">
    <property type="match status" value="1"/>
</dbReference>
<comment type="similarity">
    <text evidence="1">Belongs to the peptidase S45 family.</text>
</comment>
<evidence type="ECO:0000256" key="1">
    <source>
        <dbReference type="ARBA" id="ARBA00006586"/>
    </source>
</evidence>
<evidence type="ECO:0000313" key="6">
    <source>
        <dbReference type="Proteomes" id="UP001497602"/>
    </source>
</evidence>
<dbReference type="InterPro" id="IPR014395">
    <property type="entry name" value="Pen/GL7ACA/AHL_acylase"/>
</dbReference>
<sequence>MKISKLSIVLLISLLWIFITNYKFFPINNIGSLLTYKTGLLGIKKTNKIYPKLNKGKELVIKIDTLGIPYIYASKDSNLAYGLGYMHAKDRYFQMELMSKMVKGELSSMLGGRVIQSDKFWKPYEFHRKAKEILEEYKANSDELYAYLVNYSDGINAFLEENKVNDPLYTIFNLKPQNWKPEYCILTAWYMSWNLAYFDYHAERQELLDKLPQKLLNKLYPQKFEALKTILPSVITTQTPIDSSVIENITLNNRKVILSKFNTDIGSNNWAINSKKTNKASSLIVNDPHLFLTLPGAFYETSLIGNTIKVYGYSIPGVPLVVSGHNTNISWGITNGEWDLMDSYLLKTKKDSLYLFQGNWIPFQEKEYSINIRGKGEKKFKVKRTVHGIVNKEDSTYYAQKWHPSEKNYSMKALFNIMKTDSYNGFKNALKEYDYPPQNFIYADVNDTIGIVCAGKLPKRPQGFNGGLLDGTKKPLKSEFIATQWETSNPEQNYLFSANQLPAQNKHYFGAHWHKDDYRVNRIDKLLKEKDDWSVPAIKSMQLDEVDLSFFHLKKVFKNNSITKKYNNLTELFSNWDGNMKNNSEKAFIYETLRKNVEEEAKRFANEELKVQQVPSMKSFLNYLNSEVSSSKLYSTKEIIINNILKKTDSILSVENQLVKREYSQISTINIYNISFLPGFGNKIVNAGGNKNTINLNASVHPVFRSIYEMEKGNIKGYTIMAGGQSGKINSNNYSDQIDYWKKGRYKKTQFAENPEDLKNIINTINFK</sequence>
<dbReference type="PANTHER" id="PTHR34218">
    <property type="entry name" value="PEPTIDASE S45 PENICILLIN AMIDASE"/>
    <property type="match status" value="1"/>
</dbReference>
<dbReference type="EMBL" id="CAXJRC010000043">
    <property type="protein sequence ID" value="CAL2108044.1"/>
    <property type="molecule type" value="Genomic_DNA"/>
</dbReference>
<comment type="caution">
    <text evidence="5">The sequence shown here is derived from an EMBL/GenBank/DDBJ whole genome shotgun (WGS) entry which is preliminary data.</text>
</comment>
<gene>
    <name evidence="5" type="ORF">T190115A13A_60039</name>
</gene>
<evidence type="ECO:0000256" key="2">
    <source>
        <dbReference type="ARBA" id="ARBA00022729"/>
    </source>
</evidence>
<dbReference type="GO" id="GO:0008953">
    <property type="term" value="F:penicillin amidase activity"/>
    <property type="evidence" value="ECO:0007669"/>
    <property type="project" value="UniProtKB-EC"/>
</dbReference>
<dbReference type="InterPro" id="IPR043146">
    <property type="entry name" value="Penicillin_amidase_N_B-knob"/>
</dbReference>
<evidence type="ECO:0000256" key="4">
    <source>
        <dbReference type="ARBA" id="ARBA00023145"/>
    </source>
</evidence>
<dbReference type="RefSeq" id="WP_348739623.1">
    <property type="nucleotide sequence ID" value="NZ_CAXJRC010000043.1"/>
</dbReference>
<dbReference type="InterPro" id="IPR043147">
    <property type="entry name" value="Penicillin_amidase_A-knob"/>
</dbReference>
<keyword evidence="6" id="KW-1185">Reference proteome</keyword>
<dbReference type="Gene3D" id="3.60.20.10">
    <property type="entry name" value="Glutamine Phosphoribosylpyrophosphate, subunit 1, domain 1"/>
    <property type="match status" value="1"/>
</dbReference>
<evidence type="ECO:0000256" key="3">
    <source>
        <dbReference type="ARBA" id="ARBA00022801"/>
    </source>
</evidence>
<dbReference type="Pfam" id="PF01804">
    <property type="entry name" value="Penicil_amidase"/>
    <property type="match status" value="1"/>
</dbReference>
<dbReference type="InterPro" id="IPR002692">
    <property type="entry name" value="S45"/>
</dbReference>
<keyword evidence="3 5" id="KW-0378">Hydrolase</keyword>
<keyword evidence="4" id="KW-0865">Zymogen</keyword>
<dbReference type="SUPFAM" id="SSF56235">
    <property type="entry name" value="N-terminal nucleophile aminohydrolases (Ntn hydrolases)"/>
    <property type="match status" value="1"/>
</dbReference>
<evidence type="ECO:0000313" key="5">
    <source>
        <dbReference type="EMBL" id="CAL2108044.1"/>
    </source>
</evidence>
<dbReference type="PIRSF" id="PIRSF001227">
    <property type="entry name" value="Pen_acylase"/>
    <property type="match status" value="1"/>
</dbReference>
<dbReference type="Proteomes" id="UP001497602">
    <property type="component" value="Unassembled WGS sequence"/>
</dbReference>
<dbReference type="InterPro" id="IPR029055">
    <property type="entry name" value="Ntn_hydrolases_N"/>
</dbReference>